<proteinExistence type="predicted"/>
<dbReference type="Proteomes" id="UP000256661">
    <property type="component" value="Unassembled WGS sequence"/>
</dbReference>
<feature type="compositionally biased region" description="Polar residues" evidence="1">
    <location>
        <begin position="182"/>
        <end position="202"/>
    </location>
</feature>
<dbReference type="RefSeq" id="WP_147312507.1">
    <property type="nucleotide sequence ID" value="NZ_QTTT01000001.1"/>
</dbReference>
<organism evidence="2 3">
    <name type="scientific">Thermomonospora umbrina</name>
    <dbReference type="NCBI Taxonomy" id="111806"/>
    <lineage>
        <taxon>Bacteria</taxon>
        <taxon>Bacillati</taxon>
        <taxon>Actinomycetota</taxon>
        <taxon>Actinomycetes</taxon>
        <taxon>Streptosporangiales</taxon>
        <taxon>Thermomonosporaceae</taxon>
        <taxon>Thermomonospora</taxon>
    </lineage>
</organism>
<dbReference type="EMBL" id="QTTT01000001">
    <property type="protein sequence ID" value="REF00653.1"/>
    <property type="molecule type" value="Genomic_DNA"/>
</dbReference>
<comment type="caution">
    <text evidence="2">The sequence shown here is derived from an EMBL/GenBank/DDBJ whole genome shotgun (WGS) entry which is preliminary data.</text>
</comment>
<feature type="compositionally biased region" description="Low complexity" evidence="1">
    <location>
        <begin position="217"/>
        <end position="231"/>
    </location>
</feature>
<accession>A0A3D9SXH0</accession>
<reference evidence="2 3" key="1">
    <citation type="submission" date="2018-08" db="EMBL/GenBank/DDBJ databases">
        <title>Sequencing the genomes of 1000 actinobacteria strains.</title>
        <authorList>
            <person name="Klenk H.-P."/>
        </authorList>
    </citation>
    <scope>NUCLEOTIDE SEQUENCE [LARGE SCALE GENOMIC DNA]</scope>
    <source>
        <strain evidence="2 3">DSM 43927</strain>
    </source>
</reference>
<keyword evidence="3" id="KW-1185">Reference proteome</keyword>
<feature type="compositionally biased region" description="Pro residues" evidence="1">
    <location>
        <begin position="621"/>
        <end position="652"/>
    </location>
</feature>
<feature type="compositionally biased region" description="Low complexity" evidence="1">
    <location>
        <begin position="682"/>
        <end position="693"/>
    </location>
</feature>
<evidence type="ECO:0000256" key="1">
    <source>
        <dbReference type="SAM" id="MobiDB-lite"/>
    </source>
</evidence>
<evidence type="ECO:0000313" key="3">
    <source>
        <dbReference type="Proteomes" id="UP000256661"/>
    </source>
</evidence>
<name>A0A3D9SXH0_9ACTN</name>
<sequence>MSVTPSDEVNGIAPVPHEAASIAENSNVDSSDTDPVIVLLGSAYTTEIEAEEALRRILRASWQMAERGWLDHVVQRQSIEFRLNGDALSLAFHLAHGELLATVQSATVALFIIDQDDLDHPNPVHILAKLTEAHAFPPIAQPPRQHPDPRSRNGVSDPMTPSNDTAAAFEEPIGPRTDNRAGGQTVNAVSQVPRQPSGQWNGNDDAAPASHPRPRHATAPASPTTAVTSSPNAHSATRSGTPRDAIEASYALFNRTYRNALDGRPPPRGEIPMRSIPASDMPRDLLPLWEPLAQAARIIGEDRGSPEWQGIKAIWRATVAVGGVMRGAARRYGAELSAEIRETGRWRTIKARASHGIRALTHRLLRKNAGTNRRPPPWRRTLRRLYRFTGDYAERMLGTLPSHITLNNPDDIRNATAQTRMRLLETPPGSQRNPPVPDLTGIDGPSPDVRFPAIPDLSTKVTTGVARLQRALGLVSRQGAHPLVDTGRRIILERVGEMASLTTDAANLSALIDEAGKGPRRHVGRLAVEAAQVVQRRAEDLIEEIWEELEAMCAEQTRAAEVTHGRDSEVWHALRLVHHCVAETLDDLRGWLPTGTAPMPLGRYDGITTVTPLRDFTPDRLGPPPSDPGPQPGPRPAQGPPTPVPSPSPPGAAPGTSSSPNEPPARPREDVLVAGRGRPPGATTAADLANLDAPVSSPGPRTAPQPEPPRSLPRFPFRKQATAARPTPPRSQPLSSQGAHPTGNRPPR</sequence>
<feature type="compositionally biased region" description="Pro residues" evidence="1">
    <location>
        <begin position="701"/>
        <end position="711"/>
    </location>
</feature>
<protein>
    <submittedName>
        <fullName evidence="2">Uncharacterized protein</fullName>
    </submittedName>
</protein>
<evidence type="ECO:0000313" key="2">
    <source>
        <dbReference type="EMBL" id="REF00653.1"/>
    </source>
</evidence>
<feature type="region of interest" description="Disordered" evidence="1">
    <location>
        <begin position="138"/>
        <end position="244"/>
    </location>
</feature>
<feature type="region of interest" description="Disordered" evidence="1">
    <location>
        <begin position="596"/>
        <end position="748"/>
    </location>
</feature>
<gene>
    <name evidence="2" type="ORF">DFJ69_6209</name>
</gene>
<dbReference type="AlphaFoldDB" id="A0A3D9SXH0"/>